<evidence type="ECO:0000256" key="5">
    <source>
        <dbReference type="ARBA" id="ARBA00024477"/>
    </source>
</evidence>
<evidence type="ECO:0000256" key="2">
    <source>
        <dbReference type="ARBA" id="ARBA00004734"/>
    </source>
</evidence>
<dbReference type="Pfam" id="PF00206">
    <property type="entry name" value="Lyase_1"/>
    <property type="match status" value="1"/>
</dbReference>
<comment type="catalytic activity">
    <reaction evidence="7">
        <text>N(6)-(1,2-dicarboxyethyl)-AMP = fumarate + AMP</text>
        <dbReference type="Rhea" id="RHEA:16853"/>
        <dbReference type="ChEBI" id="CHEBI:29806"/>
        <dbReference type="ChEBI" id="CHEBI:57567"/>
        <dbReference type="ChEBI" id="CHEBI:456215"/>
        <dbReference type="EC" id="4.3.2.2"/>
    </reaction>
    <physiologicalReaction direction="left-to-right" evidence="7">
        <dbReference type="Rhea" id="RHEA:16854"/>
    </physiologicalReaction>
</comment>
<dbReference type="GO" id="GO:0005829">
    <property type="term" value="C:cytosol"/>
    <property type="evidence" value="ECO:0007669"/>
    <property type="project" value="TreeGrafter"/>
</dbReference>
<gene>
    <name evidence="11" type="ORF">AC482_04545</name>
</gene>
<dbReference type="PANTHER" id="PTHR43172">
    <property type="entry name" value="ADENYLOSUCCINATE LYASE"/>
    <property type="match status" value="1"/>
</dbReference>
<evidence type="ECO:0000313" key="11">
    <source>
        <dbReference type="EMBL" id="KON30160.1"/>
    </source>
</evidence>
<evidence type="ECO:0000256" key="3">
    <source>
        <dbReference type="ARBA" id="ARBA00011668"/>
    </source>
</evidence>
<evidence type="ECO:0000256" key="4">
    <source>
        <dbReference type="ARBA" id="ARBA00023239"/>
    </source>
</evidence>
<dbReference type="PANTHER" id="PTHR43172:SF1">
    <property type="entry name" value="ADENYLOSUCCINATE LYASE"/>
    <property type="match status" value="1"/>
</dbReference>
<dbReference type="Pfam" id="PF10397">
    <property type="entry name" value="ADSL_C"/>
    <property type="match status" value="1"/>
</dbReference>
<dbReference type="NCBIfam" id="TIGR00928">
    <property type="entry name" value="purB"/>
    <property type="match status" value="1"/>
</dbReference>
<dbReference type="PATRIC" id="fig|1685127.3.peg.1228"/>
<proteinExistence type="inferred from homology"/>
<comment type="function">
    <text evidence="6">Catalyzes two reactions in de novo purine nucleotide biosynthesis. Catalyzes the breakdown of 5-aminoimidazole- (N-succinylocarboxamide) ribotide (SAICAR or 2-[5-amino-1-(5-phospho-beta-D-ribosyl)imidazole-4-carboxamido]succinate) to 5-aminoimidazole-4-carboxamide ribotide (AICAR or 5-amino-1-(5-phospho-beta-D-ribosyl)imidazole-4-carboxamide) and fumarate, and of adenylosuccinate (ADS or N(6)-(1,2-dicarboxyethyl)-AMP) to adenosine monophosphate (AMP) and fumarate.</text>
</comment>
<evidence type="ECO:0000256" key="6">
    <source>
        <dbReference type="ARBA" id="ARBA00025012"/>
    </source>
</evidence>
<dbReference type="PROSITE" id="PS00163">
    <property type="entry name" value="FUMARATE_LYASES"/>
    <property type="match status" value="1"/>
</dbReference>
<dbReference type="GO" id="GO:0044208">
    <property type="term" value="P:'de novo' AMP biosynthetic process"/>
    <property type="evidence" value="ECO:0007669"/>
    <property type="project" value="UniProtKB-UniPathway"/>
</dbReference>
<sequence length="479" mass="53116">MSDIANVNVLSQRYATGEINRIFSEEGKILLERELWISVLKAQKRLGVAIPDGAIERYEEAKEAIDLELIKRIELRTRHDIKARIEAFNAAAGGLEYIHLGMTSRDLTDNVEQLQNRRAAEVALGKYVSVLRHLVEKAEEYRHIEITGRTHHQAAQTTLLGRRFAMWAEELHAHLVEFEAFIRGYPLRGIKGAVGTQSDMLTLLGSPEKVEALEAEVAERLGFAATLDAPGQVYPRSLDYKLVAHLAALASACESFAKTMRLMAGYELVTEGFREGQVGSSAMPHKMNTRSSERICALAELLKMYADGGSRLAGDQWEEGDVSCSALRRVILPDAFYATDGLVETTLTVLNEMGPYPAVISEEVDRYLPFLATTEMLAVAVSRGVGREEAHAAIRRHAVGEALRMRETGTRENRLVRLLADDPVFRGAGIGEAELQGVLRDKARFVGNALRQIDAVKAKTKPFLERHAQAARYEPGEIL</sequence>
<dbReference type="GO" id="GO:0006189">
    <property type="term" value="P:'de novo' IMP biosynthetic process"/>
    <property type="evidence" value="ECO:0007669"/>
    <property type="project" value="UniProtKB-UniPathway"/>
</dbReference>
<keyword evidence="9" id="KW-0658">Purine biosynthesis</keyword>
<dbReference type="InterPro" id="IPR020557">
    <property type="entry name" value="Fumarate_lyase_CS"/>
</dbReference>
<evidence type="ECO:0000256" key="1">
    <source>
        <dbReference type="ARBA" id="ARBA00004706"/>
    </source>
</evidence>
<dbReference type="Gene3D" id="1.20.200.10">
    <property type="entry name" value="Fumarase/aspartase (Central domain)"/>
    <property type="match status" value="1"/>
</dbReference>
<dbReference type="InterPro" id="IPR004769">
    <property type="entry name" value="Pur_lyase"/>
</dbReference>
<dbReference type="UniPathway" id="UPA00074">
    <property type="reaction ID" value="UER00132"/>
</dbReference>
<protein>
    <recommendedName>
        <fullName evidence="8 9">Adenylosuccinate lyase</fullName>
        <shortName evidence="9">ASL</shortName>
        <ecNumber evidence="8 9">4.3.2.2</ecNumber>
    </recommendedName>
    <alternativeName>
        <fullName evidence="9">Adenylosuccinase</fullName>
    </alternativeName>
</protein>
<comment type="subunit">
    <text evidence="3">Homotetramer. Residues from neighboring subunits contribute catalytic and substrate-binding residues to each active site.</text>
</comment>
<dbReference type="EMBL" id="LFWZ01000039">
    <property type="protein sequence ID" value="KON30160.1"/>
    <property type="molecule type" value="Genomic_DNA"/>
</dbReference>
<dbReference type="InterPro" id="IPR019468">
    <property type="entry name" value="AdenyloSucc_lyase_C"/>
</dbReference>
<dbReference type="UniPathway" id="UPA00075">
    <property type="reaction ID" value="UER00336"/>
</dbReference>
<reference evidence="11 12" key="1">
    <citation type="submission" date="2015-06" db="EMBL/GenBank/DDBJ databases">
        <title>New insights into the roles of widespread benthic archaea in carbon and nitrogen cycling.</title>
        <authorList>
            <person name="Lazar C.S."/>
            <person name="Baker B.J."/>
            <person name="Seitz K.W."/>
            <person name="Hyde A.S."/>
            <person name="Dick G.J."/>
            <person name="Hinrichs K.-U."/>
            <person name="Teske A.P."/>
        </authorList>
    </citation>
    <scope>NUCLEOTIDE SEQUENCE [LARGE SCALE GENOMIC DNA]</scope>
    <source>
        <strain evidence="11">DG-45</strain>
    </source>
</reference>
<evidence type="ECO:0000259" key="10">
    <source>
        <dbReference type="SMART" id="SM00998"/>
    </source>
</evidence>
<dbReference type="SMART" id="SM00998">
    <property type="entry name" value="ADSL_C"/>
    <property type="match status" value="1"/>
</dbReference>
<organism evidence="11 12">
    <name type="scientific">miscellaneous Crenarchaeota group-15 archaeon DG-45</name>
    <dbReference type="NCBI Taxonomy" id="1685127"/>
    <lineage>
        <taxon>Archaea</taxon>
        <taxon>Candidatus Bathyarchaeota</taxon>
        <taxon>MCG-15</taxon>
    </lineage>
</organism>
<dbReference type="InterPro" id="IPR008948">
    <property type="entry name" value="L-Aspartase-like"/>
</dbReference>
<name>A0A0M0BP82_9ARCH</name>
<comment type="caution">
    <text evidence="11">The sequence shown here is derived from an EMBL/GenBank/DDBJ whole genome shotgun (WGS) entry which is preliminary data.</text>
</comment>
<comment type="pathway">
    <text evidence="2 9">Purine metabolism; AMP biosynthesis via de novo pathway; AMP from IMP: step 2/2.</text>
</comment>
<feature type="domain" description="Adenylosuccinate lyase C-terminal" evidence="10">
    <location>
        <begin position="368"/>
        <end position="457"/>
    </location>
</feature>
<dbReference type="AlphaFoldDB" id="A0A0M0BP82"/>
<dbReference type="Gene3D" id="1.10.275.60">
    <property type="match status" value="1"/>
</dbReference>
<evidence type="ECO:0000256" key="7">
    <source>
        <dbReference type="ARBA" id="ARBA00049115"/>
    </source>
</evidence>
<comment type="pathway">
    <text evidence="1 9">Purine metabolism; IMP biosynthesis via de novo pathway; 5-amino-1-(5-phospho-D-ribosyl)imidazole-4-carboxamide from 5-amino-1-(5-phospho-D-ribosyl)imidazole-4-carboxylate: step 2/2.</text>
</comment>
<evidence type="ECO:0000256" key="8">
    <source>
        <dbReference type="NCBIfam" id="TIGR00928"/>
    </source>
</evidence>
<dbReference type="GO" id="GO:0004018">
    <property type="term" value="F:N6-(1,2-dicarboxyethyl)AMP AMP-lyase (fumarate-forming) activity"/>
    <property type="evidence" value="ECO:0007669"/>
    <property type="project" value="UniProtKB-UniRule"/>
</dbReference>
<dbReference type="InterPro" id="IPR022761">
    <property type="entry name" value="Fumarate_lyase_N"/>
</dbReference>
<evidence type="ECO:0000313" key="12">
    <source>
        <dbReference type="Proteomes" id="UP000037210"/>
    </source>
</evidence>
<dbReference type="SUPFAM" id="SSF48557">
    <property type="entry name" value="L-aspartase-like"/>
    <property type="match status" value="1"/>
</dbReference>
<accession>A0A0M0BP82</accession>
<dbReference type="InterPro" id="IPR000362">
    <property type="entry name" value="Fumarate_lyase_fam"/>
</dbReference>
<comment type="catalytic activity">
    <reaction evidence="5">
        <text>(2S)-2-[5-amino-1-(5-phospho-beta-D-ribosyl)imidazole-4-carboxamido]succinate = 5-amino-1-(5-phospho-beta-D-ribosyl)imidazole-4-carboxamide + fumarate</text>
        <dbReference type="Rhea" id="RHEA:23920"/>
        <dbReference type="ChEBI" id="CHEBI:29806"/>
        <dbReference type="ChEBI" id="CHEBI:58443"/>
        <dbReference type="ChEBI" id="CHEBI:58475"/>
        <dbReference type="EC" id="4.3.2.2"/>
    </reaction>
    <physiologicalReaction direction="left-to-right" evidence="5">
        <dbReference type="Rhea" id="RHEA:23921"/>
    </physiologicalReaction>
</comment>
<dbReference type="GO" id="GO:0070626">
    <property type="term" value="F:(S)-2-(5-amino-1-(5-phospho-D-ribosyl)imidazole-4-carboxamido) succinate lyase (fumarate-forming) activity"/>
    <property type="evidence" value="ECO:0007669"/>
    <property type="project" value="TreeGrafter"/>
</dbReference>
<dbReference type="Gene3D" id="1.10.40.30">
    <property type="entry name" value="Fumarase/aspartase (C-terminal domain)"/>
    <property type="match status" value="1"/>
</dbReference>
<dbReference type="EC" id="4.3.2.2" evidence="8 9"/>
<evidence type="ECO:0000256" key="9">
    <source>
        <dbReference type="RuleBase" id="RU361172"/>
    </source>
</evidence>
<dbReference type="PRINTS" id="PR00149">
    <property type="entry name" value="FUMRATELYASE"/>
</dbReference>
<keyword evidence="4 9" id="KW-0456">Lyase</keyword>
<comment type="similarity">
    <text evidence="9">Belongs to the lyase 1 family. Adenylosuccinate lyase subfamily.</text>
</comment>
<dbReference type="Proteomes" id="UP000037210">
    <property type="component" value="Unassembled WGS sequence"/>
</dbReference>